<dbReference type="InterPro" id="IPR036365">
    <property type="entry name" value="PGBD-like_sf"/>
</dbReference>
<evidence type="ECO:0000313" key="2">
    <source>
        <dbReference type="EMBL" id="ABG58744.1"/>
    </source>
</evidence>
<evidence type="ECO:0008006" key="4">
    <source>
        <dbReference type="Google" id="ProtNLM"/>
    </source>
</evidence>
<protein>
    <recommendedName>
        <fullName evidence="4">Peptidoglycan binding-like domain-containing protein</fullName>
    </recommendedName>
</protein>
<dbReference type="Gene3D" id="1.10.101.10">
    <property type="entry name" value="PGBD-like superfamily/PGBD"/>
    <property type="match status" value="1"/>
</dbReference>
<keyword evidence="1" id="KW-1133">Transmembrane helix</keyword>
<dbReference type="RefSeq" id="WP_011584859.1">
    <property type="nucleotide sequence ID" value="NC_008255.1"/>
</dbReference>
<gene>
    <name evidence="2" type="ordered locus">CHU_1473</name>
</gene>
<dbReference type="EMBL" id="CP000383">
    <property type="protein sequence ID" value="ABG58744.1"/>
    <property type="molecule type" value="Genomic_DNA"/>
</dbReference>
<dbReference type="Proteomes" id="UP000001822">
    <property type="component" value="Chromosome"/>
</dbReference>
<evidence type="ECO:0000256" key="1">
    <source>
        <dbReference type="SAM" id="Phobius"/>
    </source>
</evidence>
<dbReference type="KEGG" id="chu:CHU_1473"/>
<dbReference type="OrthoDB" id="982906at2"/>
<sequence>MPIRKRPQQKRKAKSSITPERAFLYGVGVLAIGGAVYFTGKQLLQKKQNYVNASDTNLTISVADSTAPVKRLASASDSFPLKLGSRGSRVTQLQQALQNVLGAKVLEQYTKIDGIFGSGTQKALKAAGLPVTVNEDTFNSIAAKDRFIPLPVQTPQSLGSKLYIYATGKNFDGVMTVLQQLNTTADYSAANSSFVGSQIFSVSKSIVTYLLDEAFPNNQFAKDQIKAEFKRIGLKQDTAGKWSLSGFSGYNDLITIIDTYVLAPNGNRISVNRNTILGEQTSIKNGMTAFRSIDGGQFSVPTGHVKYV</sequence>
<keyword evidence="3" id="KW-1185">Reference proteome</keyword>
<proteinExistence type="predicted"/>
<evidence type="ECO:0000313" key="3">
    <source>
        <dbReference type="Proteomes" id="UP000001822"/>
    </source>
</evidence>
<dbReference type="AlphaFoldDB" id="A0A6N4SR21"/>
<name>A0A6N4SR21_CYTH3</name>
<organism evidence="2 3">
    <name type="scientific">Cytophaga hutchinsonii (strain ATCC 33406 / DSM 1761 / CIP 103989 / NBRC 15051 / NCIMB 9469 / D465)</name>
    <dbReference type="NCBI Taxonomy" id="269798"/>
    <lineage>
        <taxon>Bacteria</taxon>
        <taxon>Pseudomonadati</taxon>
        <taxon>Bacteroidota</taxon>
        <taxon>Cytophagia</taxon>
        <taxon>Cytophagales</taxon>
        <taxon>Cytophagaceae</taxon>
        <taxon>Cytophaga</taxon>
    </lineage>
</organism>
<dbReference type="InterPro" id="IPR036366">
    <property type="entry name" value="PGBDSf"/>
</dbReference>
<feature type="transmembrane region" description="Helical" evidence="1">
    <location>
        <begin position="21"/>
        <end position="40"/>
    </location>
</feature>
<dbReference type="SUPFAM" id="SSF47090">
    <property type="entry name" value="PGBD-like"/>
    <property type="match status" value="1"/>
</dbReference>
<reference evidence="2 3" key="1">
    <citation type="journal article" date="2007" name="Appl. Environ. Microbiol.">
        <title>Genome sequence of the cellulolytic gliding bacterium Cytophaga hutchinsonii.</title>
        <authorList>
            <person name="Xie G."/>
            <person name="Bruce D.C."/>
            <person name="Challacombe J.F."/>
            <person name="Chertkov O."/>
            <person name="Detter J.C."/>
            <person name="Gilna P."/>
            <person name="Han C.S."/>
            <person name="Lucas S."/>
            <person name="Misra M."/>
            <person name="Myers G.L."/>
            <person name="Richardson P."/>
            <person name="Tapia R."/>
            <person name="Thayer N."/>
            <person name="Thompson L.S."/>
            <person name="Brettin T.S."/>
            <person name="Henrissat B."/>
            <person name="Wilson D.B."/>
            <person name="McBride M.J."/>
        </authorList>
    </citation>
    <scope>NUCLEOTIDE SEQUENCE [LARGE SCALE GENOMIC DNA]</scope>
    <source>
        <strain evidence="3">ATCC 33406 / DSM 1761 / CIP 103989 / NBRC 15051 / NCIMB 9469 / D465</strain>
    </source>
</reference>
<accession>A0A6N4SR21</accession>
<keyword evidence="1" id="KW-0472">Membrane</keyword>
<keyword evidence="1" id="KW-0812">Transmembrane</keyword>